<dbReference type="AlphaFoldDB" id="A0A372DPN4"/>
<name>A0A372DPN4_9GAMM</name>
<keyword evidence="4" id="KW-0456">Lyase</keyword>
<reference evidence="6 7" key="1">
    <citation type="submission" date="2018-08" db="EMBL/GenBank/DDBJ databases">
        <title>Lysobacter weifangensis sp. nov., a new member of the family 'Xanthomonadaceae', isolated from soil in a farmland.</title>
        <authorList>
            <person name="Zhao H."/>
        </authorList>
    </citation>
    <scope>NUCLEOTIDE SEQUENCE [LARGE SCALE GENOMIC DNA]</scope>
    <source>
        <strain evidence="6 7">WF-2</strain>
    </source>
</reference>
<dbReference type="GO" id="GO:0048040">
    <property type="term" value="F:UDP-glucuronate decarboxylase activity"/>
    <property type="evidence" value="ECO:0007669"/>
    <property type="project" value="TreeGrafter"/>
</dbReference>
<keyword evidence="3" id="KW-0520">NAD</keyword>
<gene>
    <name evidence="6" type="ORF">D0Y53_04160</name>
</gene>
<dbReference type="InterPro" id="IPR036291">
    <property type="entry name" value="NAD(P)-bd_dom_sf"/>
</dbReference>
<comment type="caution">
    <text evidence="6">The sequence shown here is derived from an EMBL/GenBank/DDBJ whole genome shotgun (WGS) entry which is preliminary data.</text>
</comment>
<keyword evidence="7" id="KW-1185">Reference proteome</keyword>
<evidence type="ECO:0000313" key="7">
    <source>
        <dbReference type="Proteomes" id="UP000262917"/>
    </source>
</evidence>
<dbReference type="PANTHER" id="PTHR43078:SF6">
    <property type="entry name" value="UDP-GLUCURONIC ACID DECARBOXYLASE 1"/>
    <property type="match status" value="1"/>
</dbReference>
<dbReference type="GO" id="GO:0070403">
    <property type="term" value="F:NAD+ binding"/>
    <property type="evidence" value="ECO:0007669"/>
    <property type="project" value="InterPro"/>
</dbReference>
<dbReference type="PANTHER" id="PTHR43078">
    <property type="entry name" value="UDP-GLUCURONIC ACID DECARBOXYLASE-RELATED"/>
    <property type="match status" value="1"/>
</dbReference>
<evidence type="ECO:0000256" key="4">
    <source>
        <dbReference type="ARBA" id="ARBA00023239"/>
    </source>
</evidence>
<evidence type="ECO:0000313" key="6">
    <source>
        <dbReference type="EMBL" id="RFP61516.1"/>
    </source>
</evidence>
<dbReference type="Proteomes" id="UP000262917">
    <property type="component" value="Unassembled WGS sequence"/>
</dbReference>
<sequence>MHILITGGAGFIGSHLVDLHLACGDRVHVVDDLSTGVRANLAAHEDNPNFRFDQADVLTWDRLERVVGWADRIYHLAAVVGVYRVIAEPAKVLATNIAGCERLLRAANAGGWKPQVVLASSSEVYGHNDEHILREDQELTVSTRAGTRWGYSVSKIADEALGLAYAQRFGIPAVIARFFNTVGPRQVGRYGMVVPRFVAQAVRNEPITVFGGGAQTRSFCDVRDTVVALDALATRAGRDTVTVNVGNDREISILELAQLVIARAGSDSSIRHVPLLEAYGEDFEDIRRRRPDLSRLRELTGFRHNYTLEQTIDDLVAAERLRLQGEKDGHCTLVRPQSERVA</sequence>
<organism evidence="6 7">
    <name type="scientific">Cognatiluteimonas weifangensis</name>
    <dbReference type="NCBI Taxonomy" id="2303539"/>
    <lineage>
        <taxon>Bacteria</taxon>
        <taxon>Pseudomonadati</taxon>
        <taxon>Pseudomonadota</taxon>
        <taxon>Gammaproteobacteria</taxon>
        <taxon>Lysobacterales</taxon>
        <taxon>Lysobacteraceae</taxon>
        <taxon>Cognatiluteimonas</taxon>
    </lineage>
</organism>
<evidence type="ECO:0000259" key="5">
    <source>
        <dbReference type="Pfam" id="PF01370"/>
    </source>
</evidence>
<keyword evidence="2" id="KW-0210">Decarboxylase</keyword>
<dbReference type="GO" id="GO:0033320">
    <property type="term" value="P:UDP-D-xylose biosynthetic process"/>
    <property type="evidence" value="ECO:0007669"/>
    <property type="project" value="UniProtKB-UniPathway"/>
</dbReference>
<dbReference type="Gene3D" id="3.40.50.720">
    <property type="entry name" value="NAD(P)-binding Rossmann-like Domain"/>
    <property type="match status" value="1"/>
</dbReference>
<dbReference type="RefSeq" id="WP_117201940.1">
    <property type="nucleotide sequence ID" value="NZ_JBHTBK010000012.1"/>
</dbReference>
<dbReference type="Pfam" id="PF01370">
    <property type="entry name" value="Epimerase"/>
    <property type="match status" value="1"/>
</dbReference>
<dbReference type="SUPFAM" id="SSF51735">
    <property type="entry name" value="NAD(P)-binding Rossmann-fold domains"/>
    <property type="match status" value="1"/>
</dbReference>
<proteinExistence type="predicted"/>
<dbReference type="EMBL" id="QVPD01000003">
    <property type="protein sequence ID" value="RFP61516.1"/>
    <property type="molecule type" value="Genomic_DNA"/>
</dbReference>
<evidence type="ECO:0000256" key="1">
    <source>
        <dbReference type="ARBA" id="ARBA00001911"/>
    </source>
</evidence>
<accession>A0A372DPN4</accession>
<protein>
    <submittedName>
        <fullName evidence="6">NAD-dependent epimerase/dehydratase family protein</fullName>
    </submittedName>
</protein>
<evidence type="ECO:0000256" key="2">
    <source>
        <dbReference type="ARBA" id="ARBA00022793"/>
    </source>
</evidence>
<dbReference type="GO" id="GO:0042732">
    <property type="term" value="P:D-xylose metabolic process"/>
    <property type="evidence" value="ECO:0007669"/>
    <property type="project" value="InterPro"/>
</dbReference>
<dbReference type="OrthoDB" id="9803010at2"/>
<feature type="domain" description="NAD-dependent epimerase/dehydratase" evidence="5">
    <location>
        <begin position="3"/>
        <end position="246"/>
    </location>
</feature>
<dbReference type="InterPro" id="IPR001509">
    <property type="entry name" value="Epimerase_deHydtase"/>
</dbReference>
<evidence type="ECO:0000256" key="3">
    <source>
        <dbReference type="ARBA" id="ARBA00023027"/>
    </source>
</evidence>
<comment type="cofactor">
    <cofactor evidence="1">
        <name>NAD(+)</name>
        <dbReference type="ChEBI" id="CHEBI:57540"/>
    </cofactor>
</comment>
<dbReference type="InterPro" id="IPR044516">
    <property type="entry name" value="UXS-like"/>
</dbReference>
<dbReference type="UniPathway" id="UPA00796">
    <property type="reaction ID" value="UER00771"/>
</dbReference>
<dbReference type="GO" id="GO:0005737">
    <property type="term" value="C:cytoplasm"/>
    <property type="evidence" value="ECO:0007669"/>
    <property type="project" value="TreeGrafter"/>
</dbReference>